<reference evidence="7 8" key="1">
    <citation type="submission" date="2018-04" db="EMBL/GenBank/DDBJ databases">
        <title>Genomic Encyclopedia of Archaeal and Bacterial Type Strains, Phase II (KMG-II): from individual species to whole genera.</title>
        <authorList>
            <person name="Goeker M."/>
        </authorList>
    </citation>
    <scope>NUCLEOTIDE SEQUENCE [LARGE SCALE GENOMIC DNA]</scope>
    <source>
        <strain evidence="7 8">DSM 23382</strain>
    </source>
</reference>
<feature type="binding site" evidence="5">
    <location>
        <position position="199"/>
    </location>
    <ligand>
        <name>Zn(2+)</name>
        <dbReference type="ChEBI" id="CHEBI:29105"/>
    </ligand>
</feature>
<keyword evidence="5" id="KW-0479">Metal-binding</keyword>
<keyword evidence="8" id="KW-1185">Reference proteome</keyword>
<evidence type="ECO:0000256" key="6">
    <source>
        <dbReference type="SAM" id="Phobius"/>
    </source>
</evidence>
<keyword evidence="3 6" id="KW-1133">Transmembrane helix</keyword>
<evidence type="ECO:0000313" key="7">
    <source>
        <dbReference type="EMBL" id="PTW60976.1"/>
    </source>
</evidence>
<evidence type="ECO:0000256" key="1">
    <source>
        <dbReference type="ARBA" id="ARBA00004141"/>
    </source>
</evidence>
<accession>A0A2T5VB50</accession>
<feature type="transmembrane region" description="Helical" evidence="6">
    <location>
        <begin position="22"/>
        <end position="44"/>
    </location>
</feature>
<dbReference type="GO" id="GO:0046872">
    <property type="term" value="F:metal ion binding"/>
    <property type="evidence" value="ECO:0007669"/>
    <property type="project" value="UniProtKB-KW"/>
</dbReference>
<evidence type="ECO:0000256" key="2">
    <source>
        <dbReference type="ARBA" id="ARBA00022692"/>
    </source>
</evidence>
<comment type="subcellular location">
    <subcellularLocation>
        <location evidence="1">Membrane</location>
        <topology evidence="1">Multi-pass membrane protein</topology>
    </subcellularLocation>
</comment>
<feature type="transmembrane region" description="Helical" evidence="6">
    <location>
        <begin position="111"/>
        <end position="134"/>
    </location>
</feature>
<keyword evidence="2 6" id="KW-0812">Transmembrane</keyword>
<keyword evidence="5" id="KW-0862">Zinc</keyword>
<evidence type="ECO:0000313" key="8">
    <source>
        <dbReference type="Proteomes" id="UP000244081"/>
    </source>
</evidence>
<name>A0A2T5VB50_9HYPH</name>
<protein>
    <submittedName>
        <fullName evidence="7">Hemolysin III</fullName>
    </submittedName>
</protein>
<dbReference type="Pfam" id="PF03006">
    <property type="entry name" value="HlyIII"/>
    <property type="match status" value="1"/>
</dbReference>
<dbReference type="RefSeq" id="WP_245926761.1">
    <property type="nucleotide sequence ID" value="NZ_QAYG01000003.1"/>
</dbReference>
<sequence length="224" mass="23851">MTHDWAHIVSWHEDRLERIADAMVHFVGLALAVGGAVVLLVHAFGVAGPALSLAVCIYVTGLIAGLTASSLYNIWPISRAKWILRRFDHSAIFLLIAATYTPFIAQMPAGAVTIALMACVWGLAVVGIGLKLALPGRFDRAAVAAYLALGWCGVLVYPVLAEALPASTLWLIAIGGGLYSFGVLFYAWERLRFSKVIWHVFVLAGAACHFSAVFDSLGALSGAS</sequence>
<proteinExistence type="predicted"/>
<feature type="transmembrane region" description="Helical" evidence="6">
    <location>
        <begin position="50"/>
        <end position="75"/>
    </location>
</feature>
<feature type="transmembrane region" description="Helical" evidence="6">
    <location>
        <begin position="200"/>
        <end position="220"/>
    </location>
</feature>
<comment type="caution">
    <text evidence="7">The sequence shown here is derived from an EMBL/GenBank/DDBJ whole genome shotgun (WGS) entry which is preliminary data.</text>
</comment>
<dbReference type="PANTHER" id="PTHR20855:SF3">
    <property type="entry name" value="LD03007P"/>
    <property type="match status" value="1"/>
</dbReference>
<dbReference type="PANTHER" id="PTHR20855">
    <property type="entry name" value="ADIPOR/PROGESTIN RECEPTOR-RELATED"/>
    <property type="match status" value="1"/>
</dbReference>
<feature type="transmembrane region" description="Helical" evidence="6">
    <location>
        <begin position="141"/>
        <end position="161"/>
    </location>
</feature>
<keyword evidence="4 6" id="KW-0472">Membrane</keyword>
<dbReference type="EMBL" id="QAYG01000003">
    <property type="protein sequence ID" value="PTW60976.1"/>
    <property type="molecule type" value="Genomic_DNA"/>
</dbReference>
<feature type="transmembrane region" description="Helical" evidence="6">
    <location>
        <begin position="167"/>
        <end position="188"/>
    </location>
</feature>
<evidence type="ECO:0000256" key="4">
    <source>
        <dbReference type="ARBA" id="ARBA00023136"/>
    </source>
</evidence>
<dbReference type="GO" id="GO:0016020">
    <property type="term" value="C:membrane"/>
    <property type="evidence" value="ECO:0007669"/>
    <property type="project" value="UniProtKB-SubCell"/>
</dbReference>
<evidence type="ECO:0000256" key="5">
    <source>
        <dbReference type="PIRSR" id="PIRSR604254-1"/>
    </source>
</evidence>
<organism evidence="7 8">
    <name type="scientific">Breoghania corrubedonensis</name>
    <dbReference type="NCBI Taxonomy" id="665038"/>
    <lineage>
        <taxon>Bacteria</taxon>
        <taxon>Pseudomonadati</taxon>
        <taxon>Pseudomonadota</taxon>
        <taxon>Alphaproteobacteria</taxon>
        <taxon>Hyphomicrobiales</taxon>
        <taxon>Stappiaceae</taxon>
        <taxon>Breoghania</taxon>
    </lineage>
</organism>
<feature type="transmembrane region" description="Helical" evidence="6">
    <location>
        <begin position="87"/>
        <end position="105"/>
    </location>
</feature>
<evidence type="ECO:0000256" key="3">
    <source>
        <dbReference type="ARBA" id="ARBA00022989"/>
    </source>
</evidence>
<dbReference type="InterPro" id="IPR004254">
    <property type="entry name" value="AdipoR/HlyIII-related"/>
</dbReference>
<dbReference type="Proteomes" id="UP000244081">
    <property type="component" value="Unassembled WGS sequence"/>
</dbReference>
<dbReference type="AlphaFoldDB" id="A0A2T5VB50"/>
<gene>
    <name evidence="7" type="ORF">C8N35_103157</name>
</gene>